<evidence type="ECO:0000256" key="3">
    <source>
        <dbReference type="ARBA" id="ARBA00023002"/>
    </source>
</evidence>
<gene>
    <name evidence="5" type="ORF">PV10_01012</name>
</gene>
<reference evidence="5 6" key="1">
    <citation type="submission" date="2015-01" db="EMBL/GenBank/DDBJ databases">
        <title>The Genome Sequence of Exophiala mesophila CBS40295.</title>
        <authorList>
            <consortium name="The Broad Institute Genomics Platform"/>
            <person name="Cuomo C."/>
            <person name="de Hoog S."/>
            <person name="Gorbushina A."/>
            <person name="Stielow B."/>
            <person name="Teixiera M."/>
            <person name="Abouelleil A."/>
            <person name="Chapman S.B."/>
            <person name="Priest M."/>
            <person name="Young S.K."/>
            <person name="Wortman J."/>
            <person name="Nusbaum C."/>
            <person name="Birren B."/>
        </authorList>
    </citation>
    <scope>NUCLEOTIDE SEQUENCE [LARGE SCALE GENOMIC DNA]</scope>
    <source>
        <strain evidence="5 6">CBS 40295</strain>
    </source>
</reference>
<keyword evidence="3" id="KW-0560">Oxidoreductase</keyword>
<dbReference type="OMA" id="CGIFYER"/>
<dbReference type="AlphaFoldDB" id="A0A0D1X614"/>
<keyword evidence="2" id="KW-0521">NADP</keyword>
<protein>
    <recommendedName>
        <fullName evidence="4">NAD(P)-binding domain-containing protein</fullName>
    </recommendedName>
</protein>
<evidence type="ECO:0000259" key="4">
    <source>
        <dbReference type="Pfam" id="PF13460"/>
    </source>
</evidence>
<dbReference type="Gene3D" id="3.40.50.720">
    <property type="entry name" value="NAD(P)-binding Rossmann-like Domain"/>
    <property type="match status" value="1"/>
</dbReference>
<dbReference type="VEuPathDB" id="FungiDB:PV10_01012"/>
<dbReference type="PANTHER" id="PTHR47706:SF5">
    <property type="entry name" value="ISOFLAVONE REDUCTASE"/>
    <property type="match status" value="1"/>
</dbReference>
<dbReference type="Pfam" id="PF13460">
    <property type="entry name" value="NAD_binding_10"/>
    <property type="match status" value="1"/>
</dbReference>
<evidence type="ECO:0000256" key="1">
    <source>
        <dbReference type="ARBA" id="ARBA00005725"/>
    </source>
</evidence>
<dbReference type="InterPro" id="IPR051609">
    <property type="entry name" value="NmrA/Isoflavone_reductase-like"/>
</dbReference>
<keyword evidence="6" id="KW-1185">Reference proteome</keyword>
<dbReference type="OrthoDB" id="10000533at2759"/>
<dbReference type="PANTHER" id="PTHR47706">
    <property type="entry name" value="NMRA-LIKE FAMILY PROTEIN"/>
    <property type="match status" value="1"/>
</dbReference>
<comment type="similarity">
    <text evidence="1">Belongs to the NmrA-type oxidoreductase family. Isoflavone reductase subfamily.</text>
</comment>
<name>A0A0D1X614_EXOME</name>
<dbReference type="GO" id="GO:0016491">
    <property type="term" value="F:oxidoreductase activity"/>
    <property type="evidence" value="ECO:0007669"/>
    <property type="project" value="UniProtKB-KW"/>
</dbReference>
<dbReference type="SUPFAM" id="SSF51735">
    <property type="entry name" value="NAD(P)-binding Rossmann-fold domains"/>
    <property type="match status" value="1"/>
</dbReference>
<sequence length="311" mass="34360">MPVMMRIAIAGTNGLAQYIANYIDNTTSHQFVVLSRSPAPALVGRGWQVIQVDYAKSNSTDLRFNLTGVDIVISTISGQAQMVLIEAAAATHVRRFVPSEFGGPPALRPRNDLLDNHRRAALGRLHQLEASGMRFTIFTCGILYERFAPGGLSASQIATGSVTAQEGSYLMDFRHRTAQIPVHGPSGNIPRICMTSARDVARFVTAALDLPTWPREFRMRGDRMTVRDVVAIAEQVHGSPFEISNHTRASLQDSLTYARATGDRAREEHVHDLLATSEGRFDFTNTTLNQLVSIQPEGFRDWLLRVWSSAI</sequence>
<dbReference type="Proteomes" id="UP000054302">
    <property type="component" value="Unassembled WGS sequence"/>
</dbReference>
<evidence type="ECO:0000256" key="2">
    <source>
        <dbReference type="ARBA" id="ARBA00022857"/>
    </source>
</evidence>
<dbReference type="GeneID" id="27318857"/>
<feature type="domain" description="NAD(P)-binding" evidence="4">
    <location>
        <begin position="16"/>
        <end position="146"/>
    </location>
</feature>
<evidence type="ECO:0000313" key="6">
    <source>
        <dbReference type="Proteomes" id="UP000054302"/>
    </source>
</evidence>
<evidence type="ECO:0000313" key="5">
    <source>
        <dbReference type="EMBL" id="KIV97240.1"/>
    </source>
</evidence>
<dbReference type="EMBL" id="KN847520">
    <property type="protein sequence ID" value="KIV97240.1"/>
    <property type="molecule type" value="Genomic_DNA"/>
</dbReference>
<dbReference type="RefSeq" id="XP_016228814.1">
    <property type="nucleotide sequence ID" value="XM_016365165.1"/>
</dbReference>
<organism evidence="5 6">
    <name type="scientific">Exophiala mesophila</name>
    <name type="common">Black yeast-like fungus</name>
    <dbReference type="NCBI Taxonomy" id="212818"/>
    <lineage>
        <taxon>Eukaryota</taxon>
        <taxon>Fungi</taxon>
        <taxon>Dikarya</taxon>
        <taxon>Ascomycota</taxon>
        <taxon>Pezizomycotina</taxon>
        <taxon>Eurotiomycetes</taxon>
        <taxon>Chaetothyriomycetidae</taxon>
        <taxon>Chaetothyriales</taxon>
        <taxon>Herpotrichiellaceae</taxon>
        <taxon>Exophiala</taxon>
    </lineage>
</organism>
<accession>A0A0D1X614</accession>
<dbReference type="InterPro" id="IPR016040">
    <property type="entry name" value="NAD(P)-bd_dom"/>
</dbReference>
<proteinExistence type="inferred from homology"/>
<dbReference type="HOGENOM" id="CLU_044876_4_0_1"/>
<dbReference type="InterPro" id="IPR036291">
    <property type="entry name" value="NAD(P)-bd_dom_sf"/>
</dbReference>